<dbReference type="Pfam" id="PF01614">
    <property type="entry name" value="IclR_C"/>
    <property type="match status" value="1"/>
</dbReference>
<dbReference type="PANTHER" id="PTHR30136">
    <property type="entry name" value="HELIX-TURN-HELIX TRANSCRIPTIONAL REGULATOR, ICLR FAMILY"/>
    <property type="match status" value="1"/>
</dbReference>
<dbReference type="SUPFAM" id="SSF55781">
    <property type="entry name" value="GAF domain-like"/>
    <property type="match status" value="1"/>
</dbReference>
<dbReference type="InterPro" id="IPR014757">
    <property type="entry name" value="Tscrpt_reg_IclR_C"/>
</dbReference>
<dbReference type="SMART" id="SM00346">
    <property type="entry name" value="HTH_ICLR"/>
    <property type="match status" value="1"/>
</dbReference>
<name>A0A7X1J606_9ACTN</name>
<dbReference type="Pfam" id="PF09339">
    <property type="entry name" value="HTH_IclR"/>
    <property type="match status" value="1"/>
</dbReference>
<dbReference type="InterPro" id="IPR050707">
    <property type="entry name" value="HTH_MetabolicPath_Reg"/>
</dbReference>
<evidence type="ECO:0000259" key="5">
    <source>
        <dbReference type="PROSITE" id="PS51078"/>
    </source>
</evidence>
<gene>
    <name evidence="6" type="ORF">H4N64_25240</name>
</gene>
<dbReference type="PANTHER" id="PTHR30136:SF24">
    <property type="entry name" value="HTH-TYPE TRANSCRIPTIONAL REPRESSOR ALLR"/>
    <property type="match status" value="1"/>
</dbReference>
<dbReference type="EMBL" id="JACMSF010000029">
    <property type="protein sequence ID" value="MBC2904830.1"/>
    <property type="molecule type" value="Genomic_DNA"/>
</dbReference>
<sequence length="250" mass="26872">MFVTWDRRGDLVPEISKTADQALALLLSIGEEGGATAAALADRLGMHRTVAHRLLATLEMRGFVRRVPDGYDLGFVLRRLAAQVEPEMLQVARAIMEDLSAATGEATVLSLREGDDAVTAVLVPGTRHMVRVALEPGFRHPLHTGAAGRAILAHLEDRVRRRIVKAGPDPEVLKAQLEEVVRLGYARSHDELQEGLCGIAAPVVGKGGLVASLSLVVPLSRADDLQSWAGDVVEAAARLRDELDADAQNH</sequence>
<evidence type="ECO:0000313" key="6">
    <source>
        <dbReference type="EMBL" id="MBC2904830.1"/>
    </source>
</evidence>
<keyword evidence="1" id="KW-0805">Transcription regulation</keyword>
<evidence type="ECO:0000256" key="2">
    <source>
        <dbReference type="ARBA" id="ARBA00023125"/>
    </source>
</evidence>
<dbReference type="InterPro" id="IPR005471">
    <property type="entry name" value="Tscrpt_reg_IclR_N"/>
</dbReference>
<dbReference type="InterPro" id="IPR036390">
    <property type="entry name" value="WH_DNA-bd_sf"/>
</dbReference>
<dbReference type="PROSITE" id="PS51077">
    <property type="entry name" value="HTH_ICLR"/>
    <property type="match status" value="1"/>
</dbReference>
<dbReference type="Gene3D" id="3.30.450.40">
    <property type="match status" value="1"/>
</dbReference>
<keyword evidence="3" id="KW-0804">Transcription</keyword>
<proteinExistence type="predicted"/>
<dbReference type="Proteomes" id="UP000584670">
    <property type="component" value="Unassembled WGS sequence"/>
</dbReference>
<evidence type="ECO:0000256" key="3">
    <source>
        <dbReference type="ARBA" id="ARBA00023163"/>
    </source>
</evidence>
<dbReference type="Gene3D" id="1.10.10.10">
    <property type="entry name" value="Winged helix-like DNA-binding domain superfamily/Winged helix DNA-binding domain"/>
    <property type="match status" value="1"/>
</dbReference>
<dbReference type="InterPro" id="IPR036388">
    <property type="entry name" value="WH-like_DNA-bd_sf"/>
</dbReference>
<dbReference type="InterPro" id="IPR029016">
    <property type="entry name" value="GAF-like_dom_sf"/>
</dbReference>
<dbReference type="GO" id="GO:0003700">
    <property type="term" value="F:DNA-binding transcription factor activity"/>
    <property type="evidence" value="ECO:0007669"/>
    <property type="project" value="TreeGrafter"/>
</dbReference>
<evidence type="ECO:0000259" key="4">
    <source>
        <dbReference type="PROSITE" id="PS51077"/>
    </source>
</evidence>
<dbReference type="PROSITE" id="PS51078">
    <property type="entry name" value="ICLR_ED"/>
    <property type="match status" value="1"/>
</dbReference>
<keyword evidence="2" id="KW-0238">DNA-binding</keyword>
<protein>
    <submittedName>
        <fullName evidence="6">IclR family transcriptional regulator</fullName>
    </submittedName>
</protein>
<accession>A0A7X1J606</accession>
<organism evidence="6 7">
    <name type="scientific">Streptomyces cupreus</name>
    <dbReference type="NCBI Taxonomy" id="2759956"/>
    <lineage>
        <taxon>Bacteria</taxon>
        <taxon>Bacillati</taxon>
        <taxon>Actinomycetota</taxon>
        <taxon>Actinomycetes</taxon>
        <taxon>Kitasatosporales</taxon>
        <taxon>Streptomycetaceae</taxon>
        <taxon>Streptomyces</taxon>
    </lineage>
</organism>
<dbReference type="RefSeq" id="WP_186284688.1">
    <property type="nucleotide sequence ID" value="NZ_JACMSF010000029.1"/>
</dbReference>
<dbReference type="GO" id="GO:0003677">
    <property type="term" value="F:DNA binding"/>
    <property type="evidence" value="ECO:0007669"/>
    <property type="project" value="UniProtKB-KW"/>
</dbReference>
<evidence type="ECO:0000256" key="1">
    <source>
        <dbReference type="ARBA" id="ARBA00023015"/>
    </source>
</evidence>
<feature type="domain" description="IclR-ED" evidence="5">
    <location>
        <begin position="76"/>
        <end position="245"/>
    </location>
</feature>
<dbReference type="AlphaFoldDB" id="A0A7X1J606"/>
<comment type="caution">
    <text evidence="6">The sequence shown here is derived from an EMBL/GenBank/DDBJ whole genome shotgun (WGS) entry which is preliminary data.</text>
</comment>
<dbReference type="GO" id="GO:0045892">
    <property type="term" value="P:negative regulation of DNA-templated transcription"/>
    <property type="evidence" value="ECO:0007669"/>
    <property type="project" value="TreeGrafter"/>
</dbReference>
<feature type="domain" description="HTH iclR-type" evidence="4">
    <location>
        <begin position="16"/>
        <end position="75"/>
    </location>
</feature>
<evidence type="ECO:0000313" key="7">
    <source>
        <dbReference type="Proteomes" id="UP000584670"/>
    </source>
</evidence>
<dbReference type="SUPFAM" id="SSF46785">
    <property type="entry name" value="Winged helix' DNA-binding domain"/>
    <property type="match status" value="1"/>
</dbReference>
<keyword evidence="7" id="KW-1185">Reference proteome</keyword>
<reference evidence="6 7" key="1">
    <citation type="submission" date="2020-08" db="EMBL/GenBank/DDBJ databases">
        <title>Streptomyces sp. PSKA01 genome sequencing and assembly.</title>
        <authorList>
            <person name="Mandal S."/>
            <person name="Maiti P.K."/>
            <person name="Das P."/>
        </authorList>
    </citation>
    <scope>NUCLEOTIDE SEQUENCE [LARGE SCALE GENOMIC DNA]</scope>
    <source>
        <strain evidence="6 7">PSKA01</strain>
    </source>
</reference>